<accession>A0A9P4R0X5</accession>
<comment type="caution">
    <text evidence="2">The sequence shown here is derived from an EMBL/GenBank/DDBJ whole genome shotgun (WGS) entry which is preliminary data.</text>
</comment>
<evidence type="ECO:0000256" key="1">
    <source>
        <dbReference type="SAM" id="MobiDB-lite"/>
    </source>
</evidence>
<dbReference type="EMBL" id="ML996143">
    <property type="protein sequence ID" value="KAF2734756.1"/>
    <property type="molecule type" value="Genomic_DNA"/>
</dbReference>
<dbReference type="Proteomes" id="UP000799444">
    <property type="component" value="Unassembled WGS sequence"/>
</dbReference>
<evidence type="ECO:0000313" key="2">
    <source>
        <dbReference type="EMBL" id="KAF2734756.1"/>
    </source>
</evidence>
<protein>
    <submittedName>
        <fullName evidence="2">Uncharacterized protein</fullName>
    </submittedName>
</protein>
<feature type="region of interest" description="Disordered" evidence="1">
    <location>
        <begin position="28"/>
        <end position="77"/>
    </location>
</feature>
<reference evidence="2" key="1">
    <citation type="journal article" date="2020" name="Stud. Mycol.">
        <title>101 Dothideomycetes genomes: a test case for predicting lifestyles and emergence of pathogens.</title>
        <authorList>
            <person name="Haridas S."/>
            <person name="Albert R."/>
            <person name="Binder M."/>
            <person name="Bloem J."/>
            <person name="Labutti K."/>
            <person name="Salamov A."/>
            <person name="Andreopoulos B."/>
            <person name="Baker S."/>
            <person name="Barry K."/>
            <person name="Bills G."/>
            <person name="Bluhm B."/>
            <person name="Cannon C."/>
            <person name="Castanera R."/>
            <person name="Culley D."/>
            <person name="Daum C."/>
            <person name="Ezra D."/>
            <person name="Gonzalez J."/>
            <person name="Henrissat B."/>
            <person name="Kuo A."/>
            <person name="Liang C."/>
            <person name="Lipzen A."/>
            <person name="Lutzoni F."/>
            <person name="Magnuson J."/>
            <person name="Mondo S."/>
            <person name="Nolan M."/>
            <person name="Ohm R."/>
            <person name="Pangilinan J."/>
            <person name="Park H.-J."/>
            <person name="Ramirez L."/>
            <person name="Alfaro M."/>
            <person name="Sun H."/>
            <person name="Tritt A."/>
            <person name="Yoshinaga Y."/>
            <person name="Zwiers L.-H."/>
            <person name="Turgeon B."/>
            <person name="Goodwin S."/>
            <person name="Spatafora J."/>
            <person name="Crous P."/>
            <person name="Grigoriev I."/>
        </authorList>
    </citation>
    <scope>NUCLEOTIDE SEQUENCE</scope>
    <source>
        <strain evidence="2">CBS 125425</strain>
    </source>
</reference>
<dbReference type="AlphaFoldDB" id="A0A9P4R0X5"/>
<feature type="compositionally biased region" description="Polar residues" evidence="1">
    <location>
        <begin position="28"/>
        <end position="40"/>
    </location>
</feature>
<keyword evidence="3" id="KW-1185">Reference proteome</keyword>
<name>A0A9P4R0X5_9PLEO</name>
<organism evidence="2 3">
    <name type="scientific">Polyplosphaeria fusca</name>
    <dbReference type="NCBI Taxonomy" id="682080"/>
    <lineage>
        <taxon>Eukaryota</taxon>
        <taxon>Fungi</taxon>
        <taxon>Dikarya</taxon>
        <taxon>Ascomycota</taxon>
        <taxon>Pezizomycotina</taxon>
        <taxon>Dothideomycetes</taxon>
        <taxon>Pleosporomycetidae</taxon>
        <taxon>Pleosporales</taxon>
        <taxon>Tetraplosphaeriaceae</taxon>
        <taxon>Polyplosphaeria</taxon>
    </lineage>
</organism>
<gene>
    <name evidence="2" type="ORF">EJ04DRAFT_602052</name>
</gene>
<evidence type="ECO:0000313" key="3">
    <source>
        <dbReference type="Proteomes" id="UP000799444"/>
    </source>
</evidence>
<sequence>MVLESFIEASSTIMSELRLNSQSFSSTLRASARHTQSYHQSPHRTRSNKDLNNGSRRRPTTGDARSSERGPTAPRQRKIAHLALNQQSGYLPHTTHRTQKQLYAAPQAALPTGREWLSISFKLRSKLRKVYFYF</sequence>
<proteinExistence type="predicted"/>